<evidence type="ECO:0000313" key="1">
    <source>
        <dbReference type="EMBL" id="MDC7718310.1"/>
    </source>
</evidence>
<evidence type="ECO:0000313" key="2">
    <source>
        <dbReference type="Proteomes" id="UP001219956"/>
    </source>
</evidence>
<accession>A0ABT5J1C0</accession>
<dbReference type="EMBL" id="JAQQLF010000017">
    <property type="protein sequence ID" value="MDC7718310.1"/>
    <property type="molecule type" value="Genomic_DNA"/>
</dbReference>
<dbReference type="Proteomes" id="UP001219956">
    <property type="component" value="Unassembled WGS sequence"/>
</dbReference>
<reference evidence="1 2" key="1">
    <citation type="submission" date="2023-01" db="EMBL/GenBank/DDBJ databases">
        <title>Novel species of the genus Vogesella isolated from rivers.</title>
        <authorList>
            <person name="Lu H."/>
        </authorList>
    </citation>
    <scope>NUCLEOTIDE SEQUENCE [LARGE SCALE GENOMIC DNA]</scope>
    <source>
        <strain evidence="1 2">DC21W</strain>
    </source>
</reference>
<keyword evidence="2" id="KW-1185">Reference proteome</keyword>
<organism evidence="1 2">
    <name type="scientific">Vogesella aquatica</name>
    <dbReference type="NCBI Taxonomy" id="2984206"/>
    <lineage>
        <taxon>Bacteria</taxon>
        <taxon>Pseudomonadati</taxon>
        <taxon>Pseudomonadota</taxon>
        <taxon>Betaproteobacteria</taxon>
        <taxon>Neisseriales</taxon>
        <taxon>Chromobacteriaceae</taxon>
        <taxon>Vogesella</taxon>
    </lineage>
</organism>
<comment type="caution">
    <text evidence="1">The sequence shown here is derived from an EMBL/GenBank/DDBJ whole genome shotgun (WGS) entry which is preliminary data.</text>
</comment>
<protein>
    <submittedName>
        <fullName evidence="1">Uncharacterized protein</fullName>
    </submittedName>
</protein>
<name>A0ABT5J1C0_9NEIS</name>
<dbReference type="RefSeq" id="WP_272752565.1">
    <property type="nucleotide sequence ID" value="NZ_JAQQLF010000017.1"/>
</dbReference>
<proteinExistence type="predicted"/>
<sequence>MSLAEHPEIRVTAQFTLTKADSAFSNKCSASELKQLYVFLHIQPYAPDATGEGLGMLTLPQNRKCHKMTKKCQKMVYSVFTTHIKAYNGGTTGHAVHDGRIKKAATLSQISYPQRDYATIGSS</sequence>
<gene>
    <name evidence="1" type="ORF">PQU95_13925</name>
</gene>